<dbReference type="PANTHER" id="PTHR30352">
    <property type="entry name" value="PYRUVATE FORMATE-LYASE-ACTIVATING ENZYME"/>
    <property type="match status" value="1"/>
</dbReference>
<evidence type="ECO:0000256" key="6">
    <source>
        <dbReference type="ARBA" id="ARBA00023002"/>
    </source>
</evidence>
<keyword evidence="4" id="KW-0949">S-adenosyl-L-methionine</keyword>
<dbReference type="RefSeq" id="WP_146375614.1">
    <property type="nucleotide sequence ID" value="NZ_VOHW01000006.1"/>
</dbReference>
<keyword evidence="5" id="KW-0479">Metal-binding</keyword>
<comment type="caution">
    <text evidence="10">The sequence shown here is derived from an EMBL/GenBank/DDBJ whole genome shotgun (WGS) entry which is preliminary data.</text>
</comment>
<dbReference type="InterPro" id="IPR007197">
    <property type="entry name" value="rSAM"/>
</dbReference>
<feature type="domain" description="Radical SAM core" evidence="9">
    <location>
        <begin position="17"/>
        <end position="283"/>
    </location>
</feature>
<gene>
    <name evidence="10" type="ORF">FSA05_12150</name>
</gene>
<evidence type="ECO:0000256" key="2">
    <source>
        <dbReference type="ARBA" id="ARBA00009777"/>
    </source>
</evidence>
<dbReference type="AlphaFoldDB" id="A0A5C6KFU7"/>
<protein>
    <submittedName>
        <fullName evidence="10">Glycyl-radical enzyme activating protein</fullName>
    </submittedName>
</protein>
<dbReference type="GO" id="GO:0051539">
    <property type="term" value="F:4 iron, 4 sulfur cluster binding"/>
    <property type="evidence" value="ECO:0007669"/>
    <property type="project" value="UniProtKB-KW"/>
</dbReference>
<dbReference type="Pfam" id="PF13353">
    <property type="entry name" value="Fer4_12"/>
    <property type="match status" value="1"/>
</dbReference>
<dbReference type="SFLD" id="SFLDG01066">
    <property type="entry name" value="organic_radical-activating_enz"/>
    <property type="match status" value="1"/>
</dbReference>
<keyword evidence="8" id="KW-0411">Iron-sulfur</keyword>
<dbReference type="PIRSF" id="PIRSF000371">
    <property type="entry name" value="PFL_act_enz"/>
    <property type="match status" value="1"/>
</dbReference>
<proteinExistence type="inferred from homology"/>
<evidence type="ECO:0000313" key="11">
    <source>
        <dbReference type="Proteomes" id="UP000315827"/>
    </source>
</evidence>
<comment type="similarity">
    <text evidence="2">Belongs to the organic radical-activating enzymes family.</text>
</comment>
<dbReference type="InterPro" id="IPR034457">
    <property type="entry name" value="Organic_radical-activating"/>
</dbReference>
<dbReference type="GO" id="GO:0046872">
    <property type="term" value="F:metal ion binding"/>
    <property type="evidence" value="ECO:0007669"/>
    <property type="project" value="UniProtKB-KW"/>
</dbReference>
<evidence type="ECO:0000256" key="1">
    <source>
        <dbReference type="ARBA" id="ARBA00001966"/>
    </source>
</evidence>
<dbReference type="Gene3D" id="3.20.20.70">
    <property type="entry name" value="Aldolase class I"/>
    <property type="match status" value="1"/>
</dbReference>
<dbReference type="InterPro" id="IPR058240">
    <property type="entry name" value="rSAM_sf"/>
</dbReference>
<dbReference type="InterPro" id="IPR040074">
    <property type="entry name" value="BssD/PflA/YjjW"/>
</dbReference>
<dbReference type="InterPro" id="IPR001989">
    <property type="entry name" value="Radical_activat_CS"/>
</dbReference>
<name>A0A5C6KFU7_PARDI</name>
<evidence type="ECO:0000256" key="3">
    <source>
        <dbReference type="ARBA" id="ARBA00022485"/>
    </source>
</evidence>
<dbReference type="EMBL" id="VOHW01000006">
    <property type="protein sequence ID" value="TWV61379.1"/>
    <property type="molecule type" value="Genomic_DNA"/>
</dbReference>
<dbReference type="SFLD" id="SFLDS00029">
    <property type="entry name" value="Radical_SAM"/>
    <property type="match status" value="1"/>
</dbReference>
<keyword evidence="3" id="KW-0004">4Fe-4S</keyword>
<evidence type="ECO:0000256" key="4">
    <source>
        <dbReference type="ARBA" id="ARBA00022691"/>
    </source>
</evidence>
<dbReference type="SUPFAM" id="SSF102114">
    <property type="entry name" value="Radical SAM enzymes"/>
    <property type="match status" value="1"/>
</dbReference>
<dbReference type="InterPro" id="IPR013785">
    <property type="entry name" value="Aldolase_TIM"/>
</dbReference>
<comment type="cofactor">
    <cofactor evidence="1">
        <name>[4Fe-4S] cluster</name>
        <dbReference type="ChEBI" id="CHEBI:49883"/>
    </cofactor>
</comment>
<dbReference type="GO" id="GO:0016491">
    <property type="term" value="F:oxidoreductase activity"/>
    <property type="evidence" value="ECO:0007669"/>
    <property type="project" value="UniProtKB-KW"/>
</dbReference>
<evidence type="ECO:0000259" key="9">
    <source>
        <dbReference type="PROSITE" id="PS51918"/>
    </source>
</evidence>
<dbReference type="NCBIfam" id="TIGR02494">
    <property type="entry name" value="PFLE_PFLC"/>
    <property type="match status" value="1"/>
</dbReference>
<keyword evidence="7" id="KW-0408">Iron</keyword>
<evidence type="ECO:0000256" key="7">
    <source>
        <dbReference type="ARBA" id="ARBA00023004"/>
    </source>
</evidence>
<evidence type="ECO:0000256" key="5">
    <source>
        <dbReference type="ARBA" id="ARBA00022723"/>
    </source>
</evidence>
<dbReference type="PROSITE" id="PS51918">
    <property type="entry name" value="RADICAL_SAM"/>
    <property type="match status" value="1"/>
</dbReference>
<dbReference type="PROSITE" id="PS01087">
    <property type="entry name" value="RADICAL_ACTIVATING"/>
    <property type="match status" value="1"/>
</dbReference>
<keyword evidence="6" id="KW-0560">Oxidoreductase</keyword>
<reference evidence="10 11" key="1">
    <citation type="submission" date="2019-07" db="EMBL/GenBank/DDBJ databases">
        <title>Genome sequencing of Parabacteroides distasonis iSURF_7.</title>
        <authorList>
            <person name="Degefu H.N."/>
            <person name="Ruoff K.L."/>
            <person name="Price C.E."/>
            <person name="Valls R.A."/>
            <person name="O'Toole G.A."/>
        </authorList>
    </citation>
    <scope>NUCLEOTIDE SEQUENCE [LARGE SCALE GENOMIC DNA]</scope>
    <source>
        <strain evidence="10 11">CFPLTA003_1B</strain>
    </source>
</reference>
<evidence type="ECO:0000256" key="8">
    <source>
        <dbReference type="ARBA" id="ARBA00023014"/>
    </source>
</evidence>
<accession>A0A5C6KFU7</accession>
<dbReference type="SFLD" id="SFLDG01118">
    <property type="entry name" value="activating_enzymes__group_2"/>
    <property type="match status" value="1"/>
</dbReference>
<dbReference type="InterPro" id="IPR012839">
    <property type="entry name" value="Organic_radical_activase"/>
</dbReference>
<organism evidence="10 11">
    <name type="scientific">Parabacteroides distasonis</name>
    <dbReference type="NCBI Taxonomy" id="823"/>
    <lineage>
        <taxon>Bacteria</taxon>
        <taxon>Pseudomonadati</taxon>
        <taxon>Bacteroidota</taxon>
        <taxon>Bacteroidia</taxon>
        <taxon>Bacteroidales</taxon>
        <taxon>Tannerellaceae</taxon>
        <taxon>Parabacteroides</taxon>
    </lineage>
</organism>
<sequence>MRHSDIEVCSIQRLCVHDGPGIRTTVFMKGCYLRCPWCCNPETIGDSIEYLYNEDKCLLAQGVKSSLCRDCEQVGGIRKKEECPFNAYKPVTHFYSKEELLDILLEDRSLYKESLGGVTFSGGEPFVQAERIAPLLKVLKKEDIHVAVETSCYCPHESLVILDGLVDLYIIDLKFQYGFIKSVSSDYDYLDDFHVNIEYLRRQDKKRIFRMVYIPEALDSDRRRQDILHKLMFLRVSLLQLLPYHNLAISKYKQLGKHMTSFSMPTMEKMLEFKEFLEKNGITCEILNV</sequence>
<dbReference type="PANTHER" id="PTHR30352:SF4">
    <property type="entry name" value="PYRUVATE FORMATE-LYASE 2-ACTIVATING ENZYME"/>
    <property type="match status" value="1"/>
</dbReference>
<dbReference type="Proteomes" id="UP000315827">
    <property type="component" value="Unassembled WGS sequence"/>
</dbReference>
<evidence type="ECO:0000313" key="10">
    <source>
        <dbReference type="EMBL" id="TWV61379.1"/>
    </source>
</evidence>